<comment type="cofactor">
    <cofactor evidence="1 4">
        <name>a divalent metal cation</name>
        <dbReference type="ChEBI" id="CHEBI:60240"/>
    </cofactor>
</comment>
<proteinExistence type="inferred from homology"/>
<evidence type="ECO:0000256" key="4">
    <source>
        <dbReference type="HAMAP-Rule" id="MF_00528"/>
    </source>
</evidence>
<reference evidence="5 6" key="1">
    <citation type="submission" date="2018-01" db="EMBL/GenBank/DDBJ databases">
        <authorList>
            <person name="Fu G.-Y."/>
        </authorList>
    </citation>
    <scope>NUCLEOTIDE SEQUENCE [LARGE SCALE GENOMIC DNA]</scope>
    <source>
        <strain evidence="5 6">SY39</strain>
    </source>
</reference>
<dbReference type="PANTHER" id="PTHR43213:SF5">
    <property type="entry name" value="BIFUNCTIONAL DTTP_UTP PYROPHOSPHATASE_METHYLTRANSFERASE PROTEIN-RELATED"/>
    <property type="match status" value="1"/>
</dbReference>
<dbReference type="NCBIfam" id="TIGR00172">
    <property type="entry name" value="maf"/>
    <property type="match status" value="1"/>
</dbReference>
<keyword evidence="6" id="KW-1185">Reference proteome</keyword>
<dbReference type="GO" id="GO:0009117">
    <property type="term" value="P:nucleotide metabolic process"/>
    <property type="evidence" value="ECO:0007669"/>
    <property type="project" value="UniProtKB-KW"/>
</dbReference>
<dbReference type="AlphaFoldDB" id="A0A2I6S940"/>
<dbReference type="GO" id="GO:0005737">
    <property type="term" value="C:cytoplasm"/>
    <property type="evidence" value="ECO:0007669"/>
    <property type="project" value="UniProtKB-SubCell"/>
</dbReference>
<dbReference type="CDD" id="cd00555">
    <property type="entry name" value="Maf"/>
    <property type="match status" value="1"/>
</dbReference>
<evidence type="ECO:0000313" key="5">
    <source>
        <dbReference type="EMBL" id="AUN95773.1"/>
    </source>
</evidence>
<dbReference type="KEGG" id="atw:C0099_13035"/>
<dbReference type="OrthoDB" id="9807767at2"/>
<dbReference type="GO" id="GO:0036221">
    <property type="term" value="F:UTP diphosphatase activity"/>
    <property type="evidence" value="ECO:0007669"/>
    <property type="project" value="RHEA"/>
</dbReference>
<feature type="site" description="Important for substrate specificity" evidence="4">
    <location>
        <position position="17"/>
    </location>
</feature>
<dbReference type="RefSeq" id="WP_102247818.1">
    <property type="nucleotide sequence ID" value="NZ_CP025682.1"/>
</dbReference>
<dbReference type="HAMAP" id="MF_00528">
    <property type="entry name" value="Maf"/>
    <property type="match status" value="1"/>
</dbReference>
<comment type="subcellular location">
    <subcellularLocation>
        <location evidence="4">Cytoplasm</location>
    </subcellularLocation>
</comment>
<comment type="function">
    <text evidence="4">Nucleoside triphosphate pyrophosphatase that hydrolyzes dTTP and UTP. May have a dual role in cell division arrest and in preventing the incorporation of modified nucleotides into cellular nucleic acids.</text>
</comment>
<dbReference type="Proteomes" id="UP000242205">
    <property type="component" value="Chromosome"/>
</dbReference>
<feature type="site" description="Important for substrate specificity" evidence="4">
    <location>
        <position position="170"/>
    </location>
</feature>
<evidence type="ECO:0000256" key="1">
    <source>
        <dbReference type="ARBA" id="ARBA00001968"/>
    </source>
</evidence>
<evidence type="ECO:0000256" key="2">
    <source>
        <dbReference type="ARBA" id="ARBA00022801"/>
    </source>
</evidence>
<gene>
    <name evidence="5" type="ORF">C0099_13035</name>
</gene>
<evidence type="ECO:0000313" key="6">
    <source>
        <dbReference type="Proteomes" id="UP000242205"/>
    </source>
</evidence>
<sequence>MNPSVRPRIYLASRSPRRRELLRQIDVRFDMLLFRQDERADDDVDETPLPGEDVETYVARLARMKAEAGVRRLFMRGLVRRPVLGADTTLEVDGEIIGKPTSPADACATLARLSGRTHRVLTAVALADETRCKCLTSISEVRFRELSEAEIRAYVSSGEPMDKAGAYGIQGRAAVFVEDIRGSHSGIMGLPLFETASLLEQFGLPVLG</sequence>
<dbReference type="SUPFAM" id="SSF52972">
    <property type="entry name" value="ITPase-like"/>
    <property type="match status" value="1"/>
</dbReference>
<comment type="catalytic activity">
    <reaction evidence="4">
        <text>UTP + H2O = UMP + diphosphate + H(+)</text>
        <dbReference type="Rhea" id="RHEA:29395"/>
        <dbReference type="ChEBI" id="CHEBI:15377"/>
        <dbReference type="ChEBI" id="CHEBI:15378"/>
        <dbReference type="ChEBI" id="CHEBI:33019"/>
        <dbReference type="ChEBI" id="CHEBI:46398"/>
        <dbReference type="ChEBI" id="CHEBI:57865"/>
        <dbReference type="EC" id="3.6.1.9"/>
    </reaction>
</comment>
<dbReference type="PIRSF" id="PIRSF006305">
    <property type="entry name" value="Maf"/>
    <property type="match status" value="1"/>
</dbReference>
<dbReference type="EC" id="3.6.1.9" evidence="4"/>
<dbReference type="EMBL" id="CP025682">
    <property type="protein sequence ID" value="AUN95773.1"/>
    <property type="molecule type" value="Genomic_DNA"/>
</dbReference>
<comment type="caution">
    <text evidence="4">Lacks conserved residue(s) required for the propagation of feature annotation.</text>
</comment>
<dbReference type="Pfam" id="PF02545">
    <property type="entry name" value="Maf"/>
    <property type="match status" value="1"/>
</dbReference>
<protein>
    <recommendedName>
        <fullName evidence="4">dTTP/UTP pyrophosphatase</fullName>
        <shortName evidence="4">dTTPase/UTPase</shortName>
        <ecNumber evidence="4">3.6.1.9</ecNumber>
    </recommendedName>
    <alternativeName>
        <fullName evidence="4">Nucleoside triphosphate pyrophosphatase</fullName>
    </alternativeName>
    <alternativeName>
        <fullName evidence="4">Nucleotide pyrophosphatase</fullName>
        <shortName evidence="4">Nucleotide PPase</shortName>
    </alternativeName>
</protein>
<accession>A0A2I6S940</accession>
<organism evidence="5 6">
    <name type="scientific">Pseudazoarcus pumilus</name>
    <dbReference type="NCBI Taxonomy" id="2067960"/>
    <lineage>
        <taxon>Bacteria</taxon>
        <taxon>Pseudomonadati</taxon>
        <taxon>Pseudomonadota</taxon>
        <taxon>Betaproteobacteria</taxon>
        <taxon>Rhodocyclales</taxon>
        <taxon>Zoogloeaceae</taxon>
        <taxon>Pseudazoarcus</taxon>
    </lineage>
</organism>
<feature type="site" description="Important for substrate specificity" evidence="4">
    <location>
        <position position="88"/>
    </location>
</feature>
<dbReference type="InterPro" id="IPR003697">
    <property type="entry name" value="Maf-like"/>
</dbReference>
<keyword evidence="3 4" id="KW-0546">Nucleotide metabolism</keyword>
<keyword evidence="2 4" id="KW-0378">Hydrolase</keyword>
<feature type="active site" description="Proton acceptor" evidence="4">
    <location>
        <position position="87"/>
    </location>
</feature>
<keyword evidence="4" id="KW-0963">Cytoplasm</keyword>
<comment type="similarity">
    <text evidence="4">Belongs to the Maf family. YhdE subfamily.</text>
</comment>
<name>A0A2I6S940_9RHOO</name>
<dbReference type="Gene3D" id="3.90.950.10">
    <property type="match status" value="1"/>
</dbReference>
<dbReference type="InterPro" id="IPR029001">
    <property type="entry name" value="ITPase-like_fam"/>
</dbReference>
<comment type="catalytic activity">
    <reaction evidence="4">
        <text>dTTP + H2O = dTMP + diphosphate + H(+)</text>
        <dbReference type="Rhea" id="RHEA:28534"/>
        <dbReference type="ChEBI" id="CHEBI:15377"/>
        <dbReference type="ChEBI" id="CHEBI:15378"/>
        <dbReference type="ChEBI" id="CHEBI:33019"/>
        <dbReference type="ChEBI" id="CHEBI:37568"/>
        <dbReference type="ChEBI" id="CHEBI:63528"/>
        <dbReference type="EC" id="3.6.1.9"/>
    </reaction>
</comment>
<dbReference type="PANTHER" id="PTHR43213">
    <property type="entry name" value="BIFUNCTIONAL DTTP/UTP PYROPHOSPHATASE/METHYLTRANSFERASE PROTEIN-RELATED"/>
    <property type="match status" value="1"/>
</dbReference>
<evidence type="ECO:0000256" key="3">
    <source>
        <dbReference type="ARBA" id="ARBA00023080"/>
    </source>
</evidence>
<dbReference type="GO" id="GO:0036218">
    <property type="term" value="F:dTTP diphosphatase activity"/>
    <property type="evidence" value="ECO:0007669"/>
    <property type="project" value="RHEA"/>
</dbReference>